<comment type="similarity">
    <text evidence="2 5">Belongs to the acyl-CoA dehydrogenase family.</text>
</comment>
<comment type="cofactor">
    <cofactor evidence="1 5">
        <name>FAD</name>
        <dbReference type="ChEBI" id="CHEBI:57692"/>
    </cofactor>
</comment>
<evidence type="ECO:0000256" key="4">
    <source>
        <dbReference type="ARBA" id="ARBA00022827"/>
    </source>
</evidence>
<dbReference type="PIRSF" id="PIRSF016578">
    <property type="entry name" value="HsaA"/>
    <property type="match status" value="1"/>
</dbReference>
<proteinExistence type="inferred from homology"/>
<dbReference type="InterPro" id="IPR037069">
    <property type="entry name" value="AcylCoA_DH/ox_N_sf"/>
</dbReference>
<protein>
    <submittedName>
        <fullName evidence="10">Short-chain specific acyl-CoA dehydrogenase, mitochondrial-like</fullName>
    </submittedName>
</protein>
<reference evidence="10" key="1">
    <citation type="submission" date="2025-08" db="UniProtKB">
        <authorList>
            <consortium name="RefSeq"/>
        </authorList>
    </citation>
    <scope>IDENTIFICATION</scope>
    <source>
        <tissue evidence="10">Whole Larva</tissue>
    </source>
</reference>
<dbReference type="InterPro" id="IPR009100">
    <property type="entry name" value="AcylCoA_DH/oxidase_NM_dom_sf"/>
</dbReference>
<dbReference type="RefSeq" id="XP_017770917.1">
    <property type="nucleotide sequence ID" value="XM_017915428.1"/>
</dbReference>
<dbReference type="Pfam" id="PF02770">
    <property type="entry name" value="Acyl-CoA_dh_M"/>
    <property type="match status" value="1"/>
</dbReference>
<evidence type="ECO:0000256" key="2">
    <source>
        <dbReference type="ARBA" id="ARBA00009347"/>
    </source>
</evidence>
<feature type="domain" description="Acyl-CoA oxidase/dehydrogenase middle" evidence="7">
    <location>
        <begin position="145"/>
        <end position="240"/>
    </location>
</feature>
<feature type="domain" description="Acyl-CoA dehydrogenase/oxidase C-terminal" evidence="6">
    <location>
        <begin position="252"/>
        <end position="398"/>
    </location>
</feature>
<keyword evidence="9" id="KW-1185">Reference proteome</keyword>
<dbReference type="PANTHER" id="PTHR43884:SF26">
    <property type="entry name" value="MEDIUM-CHAIN SPECIFIC ACYL-COA DEHYDROGENASE, MITOCHONDRIAL-LIKE PROTEIN-RELATED"/>
    <property type="match status" value="1"/>
</dbReference>
<feature type="domain" description="Acyl-CoA dehydrogenase/oxidase N-terminal" evidence="8">
    <location>
        <begin position="31"/>
        <end position="141"/>
    </location>
</feature>
<keyword evidence="4 5" id="KW-0274">FAD</keyword>
<dbReference type="InterPro" id="IPR013786">
    <property type="entry name" value="AcylCoA_DH/ox_N"/>
</dbReference>
<evidence type="ECO:0000313" key="10">
    <source>
        <dbReference type="RefSeq" id="XP_017770917.1"/>
    </source>
</evidence>
<evidence type="ECO:0000259" key="8">
    <source>
        <dbReference type="Pfam" id="PF02771"/>
    </source>
</evidence>
<keyword evidence="5" id="KW-0560">Oxidoreductase</keyword>
<sequence>MMSVRTLSKCIVTATQRKRCLRYFSLHRLPEGHLALQAVAKRFAADKLKPIAAELDREHRFPSEQIKELAELGLMAVTADERWGGAGQDTLALAVAVEEIAKGCGGTGAIVSIHNCLYVDLVNRFGSDQQKEQFLKPYTDGTLGCFALSEPDAGSDVGSMLTTARLEGDHYVLDGTKSWVTSGTEGKAAVVFATVDRSLKHKGITGFLVPMCSDGLSLGPKDDKLGIRAAPSCNMYLEGVRVPKDDVLGEVGDGFRMAMKQLDKARVGIASQALGIGQAALELAVGYASQRKAFGKSINQMQAVKMRIAEMALRLESARLLVYRAAVLCDEEDRSTKESSMAKLAASEAATHVTHSCIQILGGVGYVTAMPAERHYRDARITEIYGGISDIQRLLIGDIVIKQYE</sequence>
<dbReference type="InterPro" id="IPR009075">
    <property type="entry name" value="AcylCo_DH/oxidase_C"/>
</dbReference>
<gene>
    <name evidence="10" type="primary">LOC108558505</name>
</gene>
<evidence type="ECO:0000256" key="1">
    <source>
        <dbReference type="ARBA" id="ARBA00001974"/>
    </source>
</evidence>
<evidence type="ECO:0000259" key="7">
    <source>
        <dbReference type="Pfam" id="PF02770"/>
    </source>
</evidence>
<dbReference type="Gene3D" id="1.20.140.10">
    <property type="entry name" value="Butyryl-CoA Dehydrogenase, subunit A, domain 3"/>
    <property type="match status" value="1"/>
</dbReference>
<evidence type="ECO:0000256" key="3">
    <source>
        <dbReference type="ARBA" id="ARBA00022630"/>
    </source>
</evidence>
<dbReference type="Proteomes" id="UP000695000">
    <property type="component" value="Unplaced"/>
</dbReference>
<accession>A0ABM1M8L7</accession>
<dbReference type="Pfam" id="PF00441">
    <property type="entry name" value="Acyl-CoA_dh_1"/>
    <property type="match status" value="1"/>
</dbReference>
<evidence type="ECO:0000313" key="9">
    <source>
        <dbReference type="Proteomes" id="UP000695000"/>
    </source>
</evidence>
<dbReference type="InterPro" id="IPR006091">
    <property type="entry name" value="Acyl-CoA_Oxase/DH_mid-dom"/>
</dbReference>
<organism evidence="9 10">
    <name type="scientific">Nicrophorus vespilloides</name>
    <name type="common">Boreal carrion beetle</name>
    <dbReference type="NCBI Taxonomy" id="110193"/>
    <lineage>
        <taxon>Eukaryota</taxon>
        <taxon>Metazoa</taxon>
        <taxon>Ecdysozoa</taxon>
        <taxon>Arthropoda</taxon>
        <taxon>Hexapoda</taxon>
        <taxon>Insecta</taxon>
        <taxon>Pterygota</taxon>
        <taxon>Neoptera</taxon>
        <taxon>Endopterygota</taxon>
        <taxon>Coleoptera</taxon>
        <taxon>Polyphaga</taxon>
        <taxon>Staphyliniformia</taxon>
        <taxon>Silphidae</taxon>
        <taxon>Nicrophorinae</taxon>
        <taxon>Nicrophorus</taxon>
    </lineage>
</organism>
<dbReference type="SUPFAM" id="SSF47203">
    <property type="entry name" value="Acyl-CoA dehydrogenase C-terminal domain-like"/>
    <property type="match status" value="1"/>
</dbReference>
<name>A0ABM1M8L7_NICVS</name>
<dbReference type="InterPro" id="IPR036250">
    <property type="entry name" value="AcylCo_DH-like_C"/>
</dbReference>
<dbReference type="InterPro" id="IPR006089">
    <property type="entry name" value="Acyl-CoA_DH_CS"/>
</dbReference>
<keyword evidence="3 5" id="KW-0285">Flavoprotein</keyword>
<evidence type="ECO:0000256" key="5">
    <source>
        <dbReference type="RuleBase" id="RU362125"/>
    </source>
</evidence>
<dbReference type="InterPro" id="IPR046373">
    <property type="entry name" value="Acyl-CoA_Oxase/DH_mid-dom_sf"/>
</dbReference>
<dbReference type="PROSITE" id="PS00072">
    <property type="entry name" value="ACYL_COA_DH_1"/>
    <property type="match status" value="1"/>
</dbReference>
<dbReference type="Gene3D" id="2.40.110.10">
    <property type="entry name" value="Butyryl-CoA Dehydrogenase, subunit A, domain 2"/>
    <property type="match status" value="1"/>
</dbReference>
<dbReference type="PANTHER" id="PTHR43884">
    <property type="entry name" value="ACYL-COA DEHYDROGENASE"/>
    <property type="match status" value="1"/>
</dbReference>
<evidence type="ECO:0000259" key="6">
    <source>
        <dbReference type="Pfam" id="PF00441"/>
    </source>
</evidence>
<dbReference type="Pfam" id="PF02771">
    <property type="entry name" value="Acyl-CoA_dh_N"/>
    <property type="match status" value="1"/>
</dbReference>
<dbReference type="GeneID" id="108558505"/>
<dbReference type="SUPFAM" id="SSF56645">
    <property type="entry name" value="Acyl-CoA dehydrogenase NM domain-like"/>
    <property type="match status" value="1"/>
</dbReference>
<dbReference type="Gene3D" id="1.10.540.10">
    <property type="entry name" value="Acyl-CoA dehydrogenase/oxidase, N-terminal domain"/>
    <property type="match status" value="1"/>
</dbReference>